<feature type="region of interest" description="Disordered" evidence="1">
    <location>
        <begin position="265"/>
        <end position="316"/>
    </location>
</feature>
<keyword evidence="3" id="KW-1185">Reference proteome</keyword>
<gene>
    <name evidence="2" type="ORF">BDK51DRAFT_30190</name>
</gene>
<feature type="compositionally biased region" description="Acidic residues" evidence="1">
    <location>
        <begin position="377"/>
        <end position="401"/>
    </location>
</feature>
<feature type="compositionally biased region" description="Basic and acidic residues" evidence="1">
    <location>
        <begin position="271"/>
        <end position="306"/>
    </location>
</feature>
<dbReference type="EMBL" id="KZ994787">
    <property type="protein sequence ID" value="RKO92076.1"/>
    <property type="molecule type" value="Genomic_DNA"/>
</dbReference>
<evidence type="ECO:0000313" key="3">
    <source>
        <dbReference type="Proteomes" id="UP000269721"/>
    </source>
</evidence>
<dbReference type="Proteomes" id="UP000269721">
    <property type="component" value="Unassembled WGS sequence"/>
</dbReference>
<dbReference type="AlphaFoldDB" id="A0A4P9WMV1"/>
<accession>A0A4P9WMV1</accession>
<reference evidence="3" key="1">
    <citation type="journal article" date="2018" name="Nat. Microbiol.">
        <title>Leveraging single-cell genomics to expand the fungal tree of life.</title>
        <authorList>
            <person name="Ahrendt S.R."/>
            <person name="Quandt C.A."/>
            <person name="Ciobanu D."/>
            <person name="Clum A."/>
            <person name="Salamov A."/>
            <person name="Andreopoulos B."/>
            <person name="Cheng J.F."/>
            <person name="Woyke T."/>
            <person name="Pelin A."/>
            <person name="Henrissat B."/>
            <person name="Reynolds N.K."/>
            <person name="Benny G.L."/>
            <person name="Smith M.E."/>
            <person name="James T.Y."/>
            <person name="Grigoriev I.V."/>
        </authorList>
    </citation>
    <scope>NUCLEOTIDE SEQUENCE [LARGE SCALE GENOMIC DNA]</scope>
</reference>
<feature type="region of interest" description="Disordered" evidence="1">
    <location>
        <begin position="367"/>
        <end position="408"/>
    </location>
</feature>
<proteinExistence type="predicted"/>
<sequence length="408" mass="46255">MDTYRGNRMTPIKKNDLDVAETFTEKYGSLIWEKERMVSVDQADSNMAPAKSNYTLGPFHLLKTPDTKSVITAMIISIPKMPRNSSKEIDDYEGKAMRLHHEELQKEKQKRQIMLEGVRKLVTPLNEQFLMSPDMSSTIATNKENKDDAVQVSDLRFSGLLLKKGSNYKMEGIVDASSGKPYEGGFNPSPHCVRKYILKGVPIIRPGTKVFHEDGTKEFDDRGKFSISFSIETFWMVRPPALETRTEITSTIMKDFKKKKVKKVLSESSDDDRGKPSFHDSSDEDVLKKKTMSKKVDSGSDQRAQEEDQVQSSTRASVNGSFANLKKHIKKIYTLLEDIQEVVNRSELDAKEFRQQVGKTLDLCSAIPNIDGTQNKDDEEETTQDDVVEETNEHEDVEEAAEQSSDTF</sequence>
<name>A0A4P9WMV1_9FUNG</name>
<protein>
    <submittedName>
        <fullName evidence="2">Uncharacterized protein</fullName>
    </submittedName>
</protein>
<organism evidence="2 3">
    <name type="scientific">Blyttiomyces helicus</name>
    <dbReference type="NCBI Taxonomy" id="388810"/>
    <lineage>
        <taxon>Eukaryota</taxon>
        <taxon>Fungi</taxon>
        <taxon>Fungi incertae sedis</taxon>
        <taxon>Chytridiomycota</taxon>
        <taxon>Chytridiomycota incertae sedis</taxon>
        <taxon>Chytridiomycetes</taxon>
        <taxon>Chytridiomycetes incertae sedis</taxon>
        <taxon>Blyttiomyces</taxon>
    </lineage>
</organism>
<evidence type="ECO:0000256" key="1">
    <source>
        <dbReference type="SAM" id="MobiDB-lite"/>
    </source>
</evidence>
<evidence type="ECO:0000313" key="2">
    <source>
        <dbReference type="EMBL" id="RKO92076.1"/>
    </source>
</evidence>